<feature type="chain" id="PRO_5012837071" description="Peptidase S8/S53 domain-containing protein" evidence="8">
    <location>
        <begin position="21"/>
        <end position="999"/>
    </location>
</feature>
<evidence type="ECO:0000256" key="6">
    <source>
        <dbReference type="PROSITE-ProRule" id="PRU01240"/>
    </source>
</evidence>
<dbReference type="SUPFAM" id="SSF49785">
    <property type="entry name" value="Galactose-binding domain-like"/>
    <property type="match status" value="1"/>
</dbReference>
<dbReference type="AlphaFoldDB" id="A0A1J4K1E8"/>
<keyword evidence="7" id="KW-0812">Transmembrane</keyword>
<dbReference type="Proteomes" id="UP000179807">
    <property type="component" value="Unassembled WGS sequence"/>
</dbReference>
<dbReference type="InterPro" id="IPR036852">
    <property type="entry name" value="Peptidase_S8/S53_dom_sf"/>
</dbReference>
<keyword evidence="8" id="KW-0732">Signal</keyword>
<dbReference type="InterPro" id="IPR051048">
    <property type="entry name" value="Peptidase_S8/S53_subtilisin"/>
</dbReference>
<reference evidence="10" key="1">
    <citation type="submission" date="2016-10" db="EMBL/GenBank/DDBJ databases">
        <authorList>
            <person name="Benchimol M."/>
            <person name="Almeida L.G."/>
            <person name="Vasconcelos A.T."/>
            <person name="Perreira-Neves A."/>
            <person name="Rosa I.A."/>
            <person name="Tasca T."/>
            <person name="Bogo M.R."/>
            <person name="de Souza W."/>
        </authorList>
    </citation>
    <scope>NUCLEOTIDE SEQUENCE [LARGE SCALE GENOMIC DNA]</scope>
    <source>
        <strain evidence="10">K</strain>
    </source>
</reference>
<keyword evidence="7" id="KW-1133">Transmembrane helix</keyword>
<dbReference type="GO" id="GO:0004252">
    <property type="term" value="F:serine-type endopeptidase activity"/>
    <property type="evidence" value="ECO:0007669"/>
    <property type="project" value="UniProtKB-UniRule"/>
</dbReference>
<dbReference type="InterPro" id="IPR008979">
    <property type="entry name" value="Galactose-bd-like_sf"/>
</dbReference>
<dbReference type="InterPro" id="IPR000209">
    <property type="entry name" value="Peptidase_S8/S53_dom"/>
</dbReference>
<dbReference type="InterPro" id="IPR022398">
    <property type="entry name" value="Peptidase_S8_His-AS"/>
</dbReference>
<dbReference type="PANTHER" id="PTHR43399">
    <property type="entry name" value="SUBTILISIN-RELATED"/>
    <property type="match status" value="1"/>
</dbReference>
<evidence type="ECO:0000256" key="7">
    <source>
        <dbReference type="SAM" id="Phobius"/>
    </source>
</evidence>
<dbReference type="RefSeq" id="XP_068358393.1">
    <property type="nucleotide sequence ID" value="XM_068505319.1"/>
</dbReference>
<keyword evidence="7" id="KW-0472">Membrane</keyword>
<comment type="caution">
    <text evidence="10">The sequence shown here is derived from an EMBL/GenBank/DDBJ whole genome shotgun (WGS) entry which is preliminary data.</text>
</comment>
<evidence type="ECO:0000313" key="10">
    <source>
        <dbReference type="EMBL" id="OHT05257.1"/>
    </source>
</evidence>
<feature type="transmembrane region" description="Helical" evidence="7">
    <location>
        <begin position="958"/>
        <end position="984"/>
    </location>
</feature>
<accession>A0A1J4K1E8</accession>
<evidence type="ECO:0000259" key="9">
    <source>
        <dbReference type="Pfam" id="PF00082"/>
    </source>
</evidence>
<evidence type="ECO:0000256" key="5">
    <source>
        <dbReference type="PIRSR" id="PIRSR615500-1"/>
    </source>
</evidence>
<evidence type="ECO:0000256" key="4">
    <source>
        <dbReference type="ARBA" id="ARBA00022825"/>
    </source>
</evidence>
<protein>
    <recommendedName>
        <fullName evidence="9">Peptidase S8/S53 domain-containing protein</fullName>
    </recommendedName>
</protein>
<dbReference type="PANTHER" id="PTHR43399:SF4">
    <property type="entry name" value="CELL WALL-ASSOCIATED PROTEASE"/>
    <property type="match status" value="1"/>
</dbReference>
<dbReference type="OrthoDB" id="640735at2759"/>
<evidence type="ECO:0000256" key="3">
    <source>
        <dbReference type="ARBA" id="ARBA00022801"/>
    </source>
</evidence>
<evidence type="ECO:0000256" key="1">
    <source>
        <dbReference type="ARBA" id="ARBA00011073"/>
    </source>
</evidence>
<dbReference type="GeneID" id="94840023"/>
<dbReference type="InterPro" id="IPR023828">
    <property type="entry name" value="Peptidase_S8_Ser-AS"/>
</dbReference>
<dbReference type="PROSITE" id="PS51892">
    <property type="entry name" value="SUBTILASE"/>
    <property type="match status" value="1"/>
</dbReference>
<proteinExistence type="inferred from homology"/>
<feature type="active site" description="Charge relay system" evidence="5 6">
    <location>
        <position position="302"/>
    </location>
</feature>
<comment type="similarity">
    <text evidence="1 6">Belongs to the peptidase S8 family.</text>
</comment>
<dbReference type="SUPFAM" id="SSF52743">
    <property type="entry name" value="Subtilisin-like"/>
    <property type="match status" value="1"/>
</dbReference>
<feature type="domain" description="Peptidase S8/S53" evidence="9">
    <location>
        <begin position="244"/>
        <end position="655"/>
    </location>
</feature>
<evidence type="ECO:0000256" key="2">
    <source>
        <dbReference type="ARBA" id="ARBA00022670"/>
    </source>
</evidence>
<name>A0A1J4K1E8_9EUKA</name>
<feature type="active site" description="Charge relay system" evidence="5 6">
    <location>
        <position position="253"/>
    </location>
</feature>
<gene>
    <name evidence="10" type="ORF">TRFO_27076</name>
</gene>
<dbReference type="PRINTS" id="PR00723">
    <property type="entry name" value="SUBTILISIN"/>
</dbReference>
<dbReference type="PROSITE" id="PS00137">
    <property type="entry name" value="SUBTILASE_HIS"/>
    <property type="match status" value="1"/>
</dbReference>
<dbReference type="PROSITE" id="PS00138">
    <property type="entry name" value="SUBTILASE_SER"/>
    <property type="match status" value="1"/>
</dbReference>
<organism evidence="10 11">
    <name type="scientific">Tritrichomonas foetus</name>
    <dbReference type="NCBI Taxonomy" id="1144522"/>
    <lineage>
        <taxon>Eukaryota</taxon>
        <taxon>Metamonada</taxon>
        <taxon>Parabasalia</taxon>
        <taxon>Tritrichomonadida</taxon>
        <taxon>Tritrichomonadidae</taxon>
        <taxon>Tritrichomonas</taxon>
    </lineage>
</organism>
<evidence type="ECO:0000313" key="11">
    <source>
        <dbReference type="Proteomes" id="UP000179807"/>
    </source>
</evidence>
<dbReference type="Gene3D" id="3.40.50.200">
    <property type="entry name" value="Peptidase S8/S53 domain"/>
    <property type="match status" value="2"/>
</dbReference>
<dbReference type="GO" id="GO:0006508">
    <property type="term" value="P:proteolysis"/>
    <property type="evidence" value="ECO:0007669"/>
    <property type="project" value="UniProtKB-KW"/>
</dbReference>
<keyword evidence="11" id="KW-1185">Reference proteome</keyword>
<dbReference type="Gene3D" id="2.60.120.380">
    <property type="match status" value="1"/>
</dbReference>
<keyword evidence="3 6" id="KW-0378">Hydrolase</keyword>
<dbReference type="EMBL" id="MLAK01000764">
    <property type="protein sequence ID" value="OHT05257.1"/>
    <property type="molecule type" value="Genomic_DNA"/>
</dbReference>
<dbReference type="InterPro" id="IPR015500">
    <property type="entry name" value="Peptidase_S8_subtilisin-rel"/>
</dbReference>
<feature type="active site" description="Charge relay system" evidence="5 6">
    <location>
        <position position="601"/>
    </location>
</feature>
<evidence type="ECO:0000256" key="8">
    <source>
        <dbReference type="SAM" id="SignalP"/>
    </source>
</evidence>
<dbReference type="InterPro" id="IPR034058">
    <property type="entry name" value="TagA/B/C/D_pept_dom"/>
</dbReference>
<sequence length="999" mass="114394">MLFFFFSLLAKAKIFHTGTAFHQTITFNKHKEMKKLKEISSSFEGWYYVYVDSKEPLKYLQTKYSIEASNDHKITSRTFLLYLNSHELSRLSKDSLIELRSLEQTEKYIRKSTTHSSNRLKPEKLIKHKLAKTNQRTMNKTIKYFVFISEKNSLPTSKYYQVESKLMKNCYLISIMNEDGSEEKTKEELSSLPYVQMFSQCDELHLKNIFGTGFTQKNTRKPKLLPDTKQEYFERYINDQGITGKGEVVTVVDTLIDINHDMFYDPNVSIQFDDVNIDHRKIIYYDCKSIDEYQSMIGIREHGTHVAGIIAGQSICDNSYLQANNGIAPDAKLIYISDQGIHKQNLITQSIIMNSLNSSISSNSWGSIDYYPIFNWIYGNSYQYNDLIFIMAGGNERQILDENCEYFSINDPGGNKNVLAVGAIDSLTYTINKVIMKDMDRELPSINLQFLEEHYPKGTLDLLKLDREDLFINQNVLLTEDADVACSILYIPERYIVIYYGKTELKCHKYNGYIFTTSDERVIHYSESNKRIYLWTERYLNQSVEYIDADYSSVGPGYKGIIKPDVVSPGTNIISALSSENSFDFYGCPDDGFLHVTSGTSMATPNVAGATALINQYFKEKRNLQLNGADLRALIIASASRPDERKEPDMFIGHGIVDLSTILNFDKSFGVGITQKDSYIENSNHVMTKINVKNNETEFRIVLSYFDIELNIESMIPIMNDLDLVVISPSGKRYLGDHRTDEDSEHFSTNEKVIISKKELEIGEYEIHVYSNIDEVQKFSIVSVGPIDDQLLTFQETLECGCDQCTKHGKCKCDSLHVGNHCQTEIIEMTDSESKIQILHNSIKRIYLNFKTIDSITIKRPDSYKGFYSNVWLGRKCHSALSDYETYLGLDNLATNITLESNESLCIAIFNNHFNDQEYIIQVIGENIDIETNSSSITSNQSDENENEKDKEIKKLRLGIILTGTILGVIIILLVVLFIVIFIIRQKRDSGTTQQGYQP</sequence>
<feature type="signal peptide" evidence="8">
    <location>
        <begin position="1"/>
        <end position="20"/>
    </location>
</feature>
<dbReference type="VEuPathDB" id="TrichDB:TRFO_27076"/>
<keyword evidence="4 6" id="KW-0720">Serine protease</keyword>
<dbReference type="Pfam" id="PF00082">
    <property type="entry name" value="Peptidase_S8"/>
    <property type="match status" value="1"/>
</dbReference>
<dbReference type="CDD" id="cd04842">
    <property type="entry name" value="Peptidases_S8_Kp43_protease"/>
    <property type="match status" value="1"/>
</dbReference>
<keyword evidence="2 6" id="KW-0645">Protease</keyword>